<dbReference type="Proteomes" id="UP000087171">
    <property type="component" value="Chromosome Ca4"/>
</dbReference>
<evidence type="ECO:0000256" key="4">
    <source>
        <dbReference type="ARBA" id="ARBA00074102"/>
    </source>
</evidence>
<sequence>MGSDSEMIPCLDFSMFELGFDYEENEEWKKMSKKVRETLERYGCFILMDDKNKISKSLCEYMLNGMKALFDLPEEIKRKYTSVMPFSSYNSHCTTIPLFQSFGIVDAPFGDTTMEFTNLMWPQGNPIFSETLKAMSSKMLELNYLILKMILDGYGLPKQYTSDIEKLKSSSNFRLIKYKVHDEINKDCEALLPHTDKNTLTILCQNEVQGLEVLTKSNKWIQLNIPQGGFAVLIGDTLKAWSNGRLHAATHRVMMNGDKERYSFALFSLPKEEVKIEVPHELVDDKMHPLRYKSFNYGDYLDYYVSTLKENALEAFIGV</sequence>
<dbReference type="Pfam" id="PF03171">
    <property type="entry name" value="2OG-FeII_Oxy"/>
    <property type="match status" value="1"/>
</dbReference>
<accession>A0A1S2Y361</accession>
<dbReference type="GeneID" id="101503625"/>
<organism evidence="8 9">
    <name type="scientific">Cicer arietinum</name>
    <name type="common">Chickpea</name>
    <name type="synonym">Garbanzo</name>
    <dbReference type="NCBI Taxonomy" id="3827"/>
    <lineage>
        <taxon>Eukaryota</taxon>
        <taxon>Viridiplantae</taxon>
        <taxon>Streptophyta</taxon>
        <taxon>Embryophyta</taxon>
        <taxon>Tracheophyta</taxon>
        <taxon>Spermatophyta</taxon>
        <taxon>Magnoliopsida</taxon>
        <taxon>eudicotyledons</taxon>
        <taxon>Gunneridae</taxon>
        <taxon>Pentapetalae</taxon>
        <taxon>rosids</taxon>
        <taxon>fabids</taxon>
        <taxon>Fabales</taxon>
        <taxon>Fabaceae</taxon>
        <taxon>Papilionoideae</taxon>
        <taxon>50 kb inversion clade</taxon>
        <taxon>NPAAA clade</taxon>
        <taxon>Hologalegina</taxon>
        <taxon>IRL clade</taxon>
        <taxon>Cicereae</taxon>
        <taxon>Cicer</taxon>
    </lineage>
</organism>
<dbReference type="OrthoDB" id="288590at2759"/>
<protein>
    <recommendedName>
        <fullName evidence="4">2-oxoglutarate-dependent dioxygenase DAO</fullName>
    </recommendedName>
    <alternativeName>
        <fullName evidence="5">Protein DIOXYGENASE FOR AUXIN OXIDATION</fullName>
    </alternativeName>
</protein>
<proteinExistence type="inferred from homology"/>
<comment type="similarity">
    <text evidence="6">Belongs to the iron/ascorbate-dependent oxidoreductase family.</text>
</comment>
<evidence type="ECO:0000256" key="5">
    <source>
        <dbReference type="ARBA" id="ARBA00076740"/>
    </source>
</evidence>
<reference evidence="8" key="1">
    <citation type="journal article" date="2013" name="Nat. Biotechnol.">
        <title>Draft genome sequence of chickpea (Cicer arietinum) provides a resource for trait improvement.</title>
        <authorList>
            <person name="Varshney R.K."/>
            <person name="Song C."/>
            <person name="Saxena R.K."/>
            <person name="Azam S."/>
            <person name="Yu S."/>
            <person name="Sharpe A.G."/>
            <person name="Cannon S."/>
            <person name="Baek J."/>
            <person name="Rosen B.D."/>
            <person name="Tar'an B."/>
            <person name="Millan T."/>
            <person name="Zhang X."/>
            <person name="Ramsay L.D."/>
            <person name="Iwata A."/>
            <person name="Wang Y."/>
            <person name="Nelson W."/>
            <person name="Farmer A.D."/>
            <person name="Gaur P.M."/>
            <person name="Soderlund C."/>
            <person name="Penmetsa R.V."/>
            <person name="Xu C."/>
            <person name="Bharti A.K."/>
            <person name="He W."/>
            <person name="Winter P."/>
            <person name="Zhao S."/>
            <person name="Hane J.K."/>
            <person name="Carrasquilla-Garcia N."/>
            <person name="Condie J.A."/>
            <person name="Upadhyaya H.D."/>
            <person name="Luo M.C."/>
            <person name="Thudi M."/>
            <person name="Gowda C.L."/>
            <person name="Singh N.P."/>
            <person name="Lichtenzveig J."/>
            <person name="Gali K.K."/>
            <person name="Rubio J."/>
            <person name="Nadarajan N."/>
            <person name="Dolezel J."/>
            <person name="Bansal K.C."/>
            <person name="Xu X."/>
            <person name="Edwards D."/>
            <person name="Zhang G."/>
            <person name="Kahl G."/>
            <person name="Gil J."/>
            <person name="Singh K.B."/>
            <person name="Datta S.K."/>
            <person name="Jackson S.A."/>
            <person name="Wang J."/>
            <person name="Cook D.R."/>
        </authorList>
    </citation>
    <scope>NUCLEOTIDE SEQUENCE [LARGE SCALE GENOMIC DNA]</scope>
    <source>
        <strain evidence="8">cv. CDC Frontier</strain>
    </source>
</reference>
<evidence type="ECO:0000256" key="2">
    <source>
        <dbReference type="ARBA" id="ARBA00023004"/>
    </source>
</evidence>
<evidence type="ECO:0000313" key="9">
    <source>
        <dbReference type="RefSeq" id="XP_004498637.1"/>
    </source>
</evidence>
<evidence type="ECO:0000256" key="6">
    <source>
        <dbReference type="RuleBase" id="RU003682"/>
    </source>
</evidence>
<dbReference type="FunFam" id="2.60.120.330:FF:000017">
    <property type="entry name" value="2-oxoglutarate-dependent dioxygenase DAO"/>
    <property type="match status" value="1"/>
</dbReference>
<reference evidence="9" key="2">
    <citation type="submission" date="2025-08" db="UniProtKB">
        <authorList>
            <consortium name="RefSeq"/>
        </authorList>
    </citation>
    <scope>IDENTIFICATION</scope>
    <source>
        <tissue evidence="9">Etiolated seedlings</tissue>
    </source>
</reference>
<dbReference type="Pfam" id="PF14226">
    <property type="entry name" value="DIOX_N"/>
    <property type="match status" value="1"/>
</dbReference>
<keyword evidence="2 6" id="KW-0408">Iron</keyword>
<keyword evidence="8" id="KW-1185">Reference proteome</keyword>
<evidence type="ECO:0000313" key="8">
    <source>
        <dbReference type="Proteomes" id="UP000087171"/>
    </source>
</evidence>
<dbReference type="PaxDb" id="3827-XP_004498637.1"/>
<dbReference type="STRING" id="3827.A0A1S2Y361"/>
<keyword evidence="6" id="KW-0560">Oxidoreductase</keyword>
<evidence type="ECO:0000256" key="3">
    <source>
        <dbReference type="ARBA" id="ARBA00054658"/>
    </source>
</evidence>
<dbReference type="InterPro" id="IPR027443">
    <property type="entry name" value="IPNS-like_sf"/>
</dbReference>
<feature type="domain" description="Fe2OG dioxygenase" evidence="7">
    <location>
        <begin position="168"/>
        <end position="270"/>
    </location>
</feature>
<dbReference type="RefSeq" id="XP_004498637.1">
    <property type="nucleotide sequence ID" value="XM_004498580.3"/>
</dbReference>
<dbReference type="InterPro" id="IPR050231">
    <property type="entry name" value="Iron_ascorbate_oxido_reductase"/>
</dbReference>
<dbReference type="PANTHER" id="PTHR47990">
    <property type="entry name" value="2-OXOGLUTARATE (2OG) AND FE(II)-DEPENDENT OXYGENASE SUPERFAMILY PROTEIN-RELATED"/>
    <property type="match status" value="1"/>
</dbReference>
<dbReference type="AlphaFoldDB" id="A0A1S2Y361"/>
<dbReference type="GO" id="GO:0051213">
    <property type="term" value="F:dioxygenase activity"/>
    <property type="evidence" value="ECO:0007669"/>
    <property type="project" value="UniProtKB-KW"/>
</dbReference>
<dbReference type="SUPFAM" id="SSF51197">
    <property type="entry name" value="Clavaminate synthase-like"/>
    <property type="match status" value="1"/>
</dbReference>
<dbReference type="GO" id="GO:0046872">
    <property type="term" value="F:metal ion binding"/>
    <property type="evidence" value="ECO:0007669"/>
    <property type="project" value="UniProtKB-KW"/>
</dbReference>
<dbReference type="InterPro" id="IPR005123">
    <property type="entry name" value="Oxoglu/Fe-dep_dioxygenase_dom"/>
</dbReference>
<dbReference type="InterPro" id="IPR044861">
    <property type="entry name" value="IPNS-like_FE2OG_OXY"/>
</dbReference>
<keyword evidence="9" id="KW-0223">Dioxygenase</keyword>
<dbReference type="KEGG" id="cam:101503625"/>
<dbReference type="eggNOG" id="KOG0143">
    <property type="taxonomic scope" value="Eukaryota"/>
</dbReference>
<keyword evidence="1 6" id="KW-0479">Metal-binding</keyword>
<comment type="function">
    <text evidence="3">2-oxoglutarate-dependent dioxygenase essential for auxin catabolism and maintenance of auxin homeostasis in reproductive organs. Catalyzes the irreversible oxidation of indole-3-acetic acid (IAA) to the biologically inactive 2-oxoindole-3-acetic acid (OxIAA).</text>
</comment>
<evidence type="ECO:0000259" key="7">
    <source>
        <dbReference type="PROSITE" id="PS51471"/>
    </source>
</evidence>
<dbReference type="PROSITE" id="PS51471">
    <property type="entry name" value="FE2OG_OXY"/>
    <property type="match status" value="1"/>
</dbReference>
<evidence type="ECO:0000256" key="1">
    <source>
        <dbReference type="ARBA" id="ARBA00022723"/>
    </source>
</evidence>
<dbReference type="Gene3D" id="2.60.120.330">
    <property type="entry name" value="B-lactam Antibiotic, Isopenicillin N Synthase, Chain"/>
    <property type="match status" value="1"/>
</dbReference>
<dbReference type="InterPro" id="IPR026992">
    <property type="entry name" value="DIOX_N"/>
</dbReference>
<name>A0A1S2Y361_CICAR</name>
<gene>
    <name evidence="9" type="primary">LOC101503625</name>
</gene>